<evidence type="ECO:0000256" key="1">
    <source>
        <dbReference type="ARBA" id="ARBA00001961"/>
    </source>
</evidence>
<dbReference type="Gene3D" id="2.60.120.620">
    <property type="entry name" value="q2cbj1_9rhob like domain"/>
    <property type="match status" value="1"/>
</dbReference>
<reference evidence="9 10" key="1">
    <citation type="submission" date="2018-09" db="EMBL/GenBank/DDBJ databases">
        <title>Marinorhizobium profundi gen. nov., sp. nov., isolated from a deep-sea sediment sample from the New Britain Trench and proposal of Marinorhizobiaceae fam. nov. in the order Rhizobiales of the class Alphaproteobacteria.</title>
        <authorList>
            <person name="Cao J."/>
        </authorList>
    </citation>
    <scope>NUCLEOTIDE SEQUENCE [LARGE SCALE GENOMIC DNA]</scope>
    <source>
        <strain evidence="9 10">WS11</strain>
    </source>
</reference>
<evidence type="ECO:0000256" key="3">
    <source>
        <dbReference type="ARBA" id="ARBA00022896"/>
    </source>
</evidence>
<evidence type="ECO:0000256" key="6">
    <source>
        <dbReference type="ARBA" id="ARBA00023004"/>
    </source>
</evidence>
<dbReference type="GO" id="GO:0051213">
    <property type="term" value="F:dioxygenase activity"/>
    <property type="evidence" value="ECO:0007669"/>
    <property type="project" value="UniProtKB-KW"/>
</dbReference>
<dbReference type="SMART" id="SM00702">
    <property type="entry name" value="P4Hc"/>
    <property type="match status" value="1"/>
</dbReference>
<dbReference type="InterPro" id="IPR036249">
    <property type="entry name" value="Thioredoxin-like_sf"/>
</dbReference>
<dbReference type="KEGG" id="abaw:D5400_11310"/>
<dbReference type="GO" id="GO:0016705">
    <property type="term" value="F:oxidoreductase activity, acting on paired donors, with incorporation or reduction of molecular oxygen"/>
    <property type="evidence" value="ECO:0007669"/>
    <property type="project" value="InterPro"/>
</dbReference>
<accession>A0A3Q8XNW8</accession>
<keyword evidence="2" id="KW-0479">Metal-binding</keyword>
<keyword evidence="4" id="KW-0223">Dioxygenase</keyword>
<sequence>MNGRHFTSTGVRFEPGDRMPPFKARTRSNPQFSFDTMGGCWLVLGLVASSTDDDCRRAVATMMAADDVFDDRHARLFIATRDPDDETQETLVDQLPGRRIFRDHDGAVARLAGATTGASGVRRLPRSVWLFIDPAFTIRRVVPMREDGRCAEELLEAVAAAPPVDRFAGFAVPPPILVLPDIFEPDFCERLIGMHRQLGGASSGFMRERDGKTVMIKDASFKVRRDLIIDDPAVISEVQSRIIRKVVPQIERVHFFRCTRMERYLVGCYPAEEGGHFQPHRDNTTPATMHRRFAVSINLNEDFEGGEVSFPEYAPRGFKAPRGAAIVFSCSLLHAVSRVTVGARYAFLPFLYDDAAAEIRRRNSASLETQDAAAL</sequence>
<evidence type="ECO:0000256" key="5">
    <source>
        <dbReference type="ARBA" id="ARBA00023002"/>
    </source>
</evidence>
<feature type="domain" description="Fe2OG dioxygenase" evidence="8">
    <location>
        <begin position="260"/>
        <end position="354"/>
    </location>
</feature>
<gene>
    <name evidence="9" type="ORF">D5400_11310</name>
</gene>
<dbReference type="GO" id="GO:0031418">
    <property type="term" value="F:L-ascorbic acid binding"/>
    <property type="evidence" value="ECO:0007669"/>
    <property type="project" value="UniProtKB-KW"/>
</dbReference>
<dbReference type="InterPro" id="IPR006620">
    <property type="entry name" value="Pro_4_hyd_alph"/>
</dbReference>
<dbReference type="InterPro" id="IPR005123">
    <property type="entry name" value="Oxoglu/Fe-dep_dioxygenase_dom"/>
</dbReference>
<keyword evidence="3" id="KW-0847">Vitamin C</keyword>
<evidence type="ECO:0000256" key="7">
    <source>
        <dbReference type="SAM" id="MobiDB-lite"/>
    </source>
</evidence>
<organism evidence="9 10">
    <name type="scientific">Georhizobium profundi</name>
    <dbReference type="NCBI Taxonomy" id="2341112"/>
    <lineage>
        <taxon>Bacteria</taxon>
        <taxon>Pseudomonadati</taxon>
        <taxon>Pseudomonadota</taxon>
        <taxon>Alphaproteobacteria</taxon>
        <taxon>Hyphomicrobiales</taxon>
        <taxon>Rhizobiaceae</taxon>
        <taxon>Georhizobium</taxon>
    </lineage>
</organism>
<keyword evidence="6" id="KW-0408">Iron</keyword>
<evidence type="ECO:0000259" key="8">
    <source>
        <dbReference type="PROSITE" id="PS51471"/>
    </source>
</evidence>
<name>A0A3Q8XNW8_9HYPH</name>
<feature type="compositionally biased region" description="Polar residues" evidence="7">
    <location>
        <begin position="1"/>
        <end position="10"/>
    </location>
</feature>
<dbReference type="AlphaFoldDB" id="A0A3Q8XNW8"/>
<evidence type="ECO:0000313" key="10">
    <source>
        <dbReference type="Proteomes" id="UP000268192"/>
    </source>
</evidence>
<dbReference type="OrthoDB" id="255432at2"/>
<dbReference type="PROSITE" id="PS51471">
    <property type="entry name" value="FE2OG_OXY"/>
    <property type="match status" value="1"/>
</dbReference>
<dbReference type="InterPro" id="IPR044862">
    <property type="entry name" value="Pro_4_hyd_alph_FE2OG_OXY"/>
</dbReference>
<evidence type="ECO:0000256" key="2">
    <source>
        <dbReference type="ARBA" id="ARBA00022723"/>
    </source>
</evidence>
<keyword evidence="5" id="KW-0560">Oxidoreductase</keyword>
<proteinExistence type="predicted"/>
<dbReference type="EMBL" id="CP032509">
    <property type="protein sequence ID" value="AZN71781.1"/>
    <property type="molecule type" value="Genomic_DNA"/>
</dbReference>
<dbReference type="Gene3D" id="3.40.30.10">
    <property type="entry name" value="Glutaredoxin"/>
    <property type="match status" value="1"/>
</dbReference>
<dbReference type="Pfam" id="PF13640">
    <property type="entry name" value="2OG-FeII_Oxy_3"/>
    <property type="match status" value="1"/>
</dbReference>
<protein>
    <submittedName>
        <fullName evidence="9">2OG-Fe(II) oxygenase</fullName>
    </submittedName>
</protein>
<dbReference type="GO" id="GO:0005506">
    <property type="term" value="F:iron ion binding"/>
    <property type="evidence" value="ECO:0007669"/>
    <property type="project" value="InterPro"/>
</dbReference>
<comment type="cofactor">
    <cofactor evidence="1">
        <name>L-ascorbate</name>
        <dbReference type="ChEBI" id="CHEBI:38290"/>
    </cofactor>
</comment>
<keyword evidence="10" id="KW-1185">Reference proteome</keyword>
<evidence type="ECO:0000256" key="4">
    <source>
        <dbReference type="ARBA" id="ARBA00022964"/>
    </source>
</evidence>
<feature type="region of interest" description="Disordered" evidence="7">
    <location>
        <begin position="1"/>
        <end position="25"/>
    </location>
</feature>
<dbReference type="Proteomes" id="UP000268192">
    <property type="component" value="Chromosome"/>
</dbReference>
<evidence type="ECO:0000313" key="9">
    <source>
        <dbReference type="EMBL" id="AZN71781.1"/>
    </source>
</evidence>
<dbReference type="SUPFAM" id="SSF52833">
    <property type="entry name" value="Thioredoxin-like"/>
    <property type="match status" value="1"/>
</dbReference>